<comment type="caution">
    <text evidence="2">The sequence shown here is derived from an EMBL/GenBank/DDBJ whole genome shotgun (WGS) entry which is preliminary data.</text>
</comment>
<dbReference type="GO" id="GO:0003677">
    <property type="term" value="F:DNA binding"/>
    <property type="evidence" value="ECO:0007669"/>
    <property type="project" value="UniProtKB-KW"/>
</dbReference>
<evidence type="ECO:0000313" key="2">
    <source>
        <dbReference type="EMBL" id="MCT2594133.1"/>
    </source>
</evidence>
<dbReference type="InterPro" id="IPR009351">
    <property type="entry name" value="AlkZ-like"/>
</dbReference>
<dbReference type="RefSeq" id="WP_260221439.1">
    <property type="nucleotide sequence ID" value="NZ_JAJAGO010000018.1"/>
</dbReference>
<reference evidence="2 3" key="1">
    <citation type="submission" date="2021-10" db="EMBL/GenBank/DDBJ databases">
        <title>Streptomyces gossypii sp. nov., isolated from soil collected from cotton field.</title>
        <authorList>
            <person name="Ge X."/>
            <person name="Chen X."/>
            <person name="Liu W."/>
        </authorList>
    </citation>
    <scope>NUCLEOTIDE SEQUENCE [LARGE SCALE GENOMIC DNA]</scope>
    <source>
        <strain evidence="2 3">N2-109</strain>
    </source>
</reference>
<keyword evidence="3" id="KW-1185">Reference proteome</keyword>
<dbReference type="PANTHER" id="PTHR38479:SF2">
    <property type="entry name" value="WINGED HELIX DNA-BINDING DOMAIN-CONTAINING PROTEIN"/>
    <property type="match status" value="1"/>
</dbReference>
<name>A0ABT2K1T0_9ACTN</name>
<evidence type="ECO:0000313" key="3">
    <source>
        <dbReference type="Proteomes" id="UP001156389"/>
    </source>
</evidence>
<evidence type="ECO:0000256" key="1">
    <source>
        <dbReference type="SAM" id="MobiDB-lite"/>
    </source>
</evidence>
<proteinExistence type="predicted"/>
<protein>
    <submittedName>
        <fullName evidence="2">Winged helix DNA-binding domain-containing protein</fullName>
    </submittedName>
</protein>
<sequence length="406" mass="45328">MTTAPVLTTRALNRATLDRQLLLRRAPVTTERAVEHLVGLQAQVPTNHYTSLWSRVAGFDAEEFSRRYEQREFVRLSMMRATVHTVTARDALALRPLFQVTHDRSFRSNFAKRLTGIDVDSVVARSRELLEEQPLSASELGKLLIEEYPEGDVQALGMVARHLLALVQVPPRGLWHRGGLARHTTMEHYLGAEPADLGRPDASAAALDGLVLRYLAAFGPASVKDVQTWSGLTRLREVLDRLRAEVTVFRDEAGTELFDLPDAPRPDPDSPAPARFLPEFDNVFIGYQDRSRVVSDAALRHFWKGFEALPVFLSDGFIRGTWRLEADRKRTRATLVIRPFGGLPEARREELEQEGAELLAFHTPGAEHDVSWEQWDEEEDGTEDGADGADDGEGDGGVTGRGAYQD</sequence>
<gene>
    <name evidence="2" type="ORF">LHJ74_30210</name>
</gene>
<dbReference type="PANTHER" id="PTHR38479">
    <property type="entry name" value="LMO0824 PROTEIN"/>
    <property type="match status" value="1"/>
</dbReference>
<feature type="region of interest" description="Disordered" evidence="1">
    <location>
        <begin position="365"/>
        <end position="406"/>
    </location>
</feature>
<accession>A0ABT2K1T0</accession>
<dbReference type="Proteomes" id="UP001156389">
    <property type="component" value="Unassembled WGS sequence"/>
</dbReference>
<organism evidence="2 3">
    <name type="scientific">Streptomyces gossypii</name>
    <dbReference type="NCBI Taxonomy" id="2883101"/>
    <lineage>
        <taxon>Bacteria</taxon>
        <taxon>Bacillati</taxon>
        <taxon>Actinomycetota</taxon>
        <taxon>Actinomycetes</taxon>
        <taxon>Kitasatosporales</taxon>
        <taxon>Streptomycetaceae</taxon>
        <taxon>Streptomyces</taxon>
    </lineage>
</organism>
<dbReference type="Pfam" id="PF06224">
    <property type="entry name" value="AlkZ-like"/>
    <property type="match status" value="1"/>
</dbReference>
<dbReference type="EMBL" id="JAJAGO010000018">
    <property type="protein sequence ID" value="MCT2594133.1"/>
    <property type="molecule type" value="Genomic_DNA"/>
</dbReference>
<feature type="compositionally biased region" description="Acidic residues" evidence="1">
    <location>
        <begin position="374"/>
        <end position="394"/>
    </location>
</feature>
<keyword evidence="2" id="KW-0238">DNA-binding</keyword>